<sequence>MPAQRLSEHRAEVEVTVDARPRTFDEAAGLTLRYNTSSYLCLDLTWAEPEGEPQRGLQWRGEGRTVPSLLERDEDGARQMSLVEVAPEGPVTRGRPRRCGGGLLAPPRRTRTPIGPVLDFTHLSDDYGSASPAPWPASTLRTW</sequence>
<dbReference type="SUPFAM" id="SSF49899">
    <property type="entry name" value="Concanavalin A-like lectins/glucanases"/>
    <property type="match status" value="1"/>
</dbReference>
<dbReference type="GeneID" id="86831697"/>
<keyword evidence="4" id="KW-1185">Reference proteome</keyword>
<organism evidence="3 4">
    <name type="scientific">Streptomyces stelliscabiei</name>
    <dbReference type="NCBI Taxonomy" id="146820"/>
    <lineage>
        <taxon>Bacteria</taxon>
        <taxon>Bacillati</taxon>
        <taxon>Actinomycetota</taxon>
        <taxon>Actinomycetes</taxon>
        <taxon>Kitasatosporales</taxon>
        <taxon>Streptomycetaceae</taxon>
        <taxon>Streptomyces</taxon>
    </lineage>
</organism>
<comment type="caution">
    <text evidence="3">The sequence shown here is derived from an EMBL/GenBank/DDBJ whole genome shotgun (WGS) entry which is preliminary data.</text>
</comment>
<evidence type="ECO:0000313" key="3">
    <source>
        <dbReference type="EMBL" id="MBE1601064.1"/>
    </source>
</evidence>
<feature type="domain" description="Beta-xylosidase C-terminal Concanavalin A-like" evidence="2">
    <location>
        <begin position="3"/>
        <end position="52"/>
    </location>
</feature>
<dbReference type="InterPro" id="IPR013320">
    <property type="entry name" value="ConA-like_dom_sf"/>
</dbReference>
<dbReference type="EMBL" id="JADBGF010000001">
    <property type="protein sequence ID" value="MBE1601064.1"/>
    <property type="molecule type" value="Genomic_DNA"/>
</dbReference>
<dbReference type="InterPro" id="IPR041542">
    <property type="entry name" value="GH43_C2"/>
</dbReference>
<proteinExistence type="predicted"/>
<dbReference type="Proteomes" id="UP000629287">
    <property type="component" value="Unassembled WGS sequence"/>
</dbReference>
<dbReference type="Gene3D" id="2.60.120.200">
    <property type="match status" value="1"/>
</dbReference>
<name>A0A8I0PE75_9ACTN</name>
<dbReference type="RefSeq" id="WP_050398085.1">
    <property type="nucleotide sequence ID" value="NZ_JADBGF010000001.1"/>
</dbReference>
<gene>
    <name evidence="3" type="ORF">H4687_007193</name>
</gene>
<evidence type="ECO:0000256" key="1">
    <source>
        <dbReference type="SAM" id="MobiDB-lite"/>
    </source>
</evidence>
<dbReference type="AlphaFoldDB" id="A0A8I0PE75"/>
<reference evidence="3 4" key="1">
    <citation type="submission" date="2020-10" db="EMBL/GenBank/DDBJ databases">
        <title>Sequencing the genomes of 1000 actinobacteria strains.</title>
        <authorList>
            <person name="Klenk H.-P."/>
        </authorList>
    </citation>
    <scope>NUCLEOTIDE SEQUENCE [LARGE SCALE GENOMIC DNA]</scope>
    <source>
        <strain evidence="3 4">DSM 41803</strain>
    </source>
</reference>
<accession>A0A8I0PE75</accession>
<feature type="region of interest" description="Disordered" evidence="1">
    <location>
        <begin position="88"/>
        <end position="111"/>
    </location>
</feature>
<protein>
    <recommendedName>
        <fullName evidence="2">Beta-xylosidase C-terminal Concanavalin A-like domain-containing protein</fullName>
    </recommendedName>
</protein>
<evidence type="ECO:0000259" key="2">
    <source>
        <dbReference type="Pfam" id="PF17851"/>
    </source>
</evidence>
<evidence type="ECO:0000313" key="4">
    <source>
        <dbReference type="Proteomes" id="UP000629287"/>
    </source>
</evidence>
<dbReference type="Pfam" id="PF17851">
    <property type="entry name" value="GH43_C2"/>
    <property type="match status" value="1"/>
</dbReference>